<keyword evidence="4" id="KW-0539">Nucleus</keyword>
<evidence type="ECO:0000256" key="1">
    <source>
        <dbReference type="ARBA" id="ARBA00004123"/>
    </source>
</evidence>
<proteinExistence type="predicted"/>
<dbReference type="GO" id="GO:0000398">
    <property type="term" value="P:mRNA splicing, via spliceosome"/>
    <property type="evidence" value="ECO:0007669"/>
    <property type="project" value="InterPro"/>
</dbReference>
<accession>A0A8H3FTV4</accession>
<dbReference type="InterPro" id="IPR010541">
    <property type="entry name" value="Prp3_C"/>
</dbReference>
<reference evidence="8" key="1">
    <citation type="submission" date="2021-03" db="EMBL/GenBank/DDBJ databases">
        <authorList>
            <person name="Tagirdzhanova G."/>
        </authorList>
    </citation>
    <scope>NUCLEOTIDE SEQUENCE</scope>
</reference>
<feature type="domain" description="Pre-mRNA-splicing factor 3" evidence="7">
    <location>
        <begin position="380"/>
        <end position="425"/>
    </location>
</feature>
<dbReference type="PANTHER" id="PTHR14212:SF0">
    <property type="entry name" value="U4_U6 SMALL NUCLEAR RIBONUCLEOPROTEIN PRP3"/>
    <property type="match status" value="1"/>
</dbReference>
<name>A0A8H3FTV4_9LECA</name>
<feature type="compositionally biased region" description="Polar residues" evidence="5">
    <location>
        <begin position="1"/>
        <end position="10"/>
    </location>
</feature>
<evidence type="ECO:0000313" key="9">
    <source>
        <dbReference type="Proteomes" id="UP000664534"/>
    </source>
</evidence>
<dbReference type="InterPro" id="IPR013881">
    <property type="entry name" value="Pre-mRNA_splic_Prp3_dom"/>
</dbReference>
<keyword evidence="3" id="KW-0508">mRNA splicing</keyword>
<dbReference type="PANTHER" id="PTHR14212">
    <property type="entry name" value="U4/U6-ASSOCIATED RNA SPLICING FACTOR-RELATED"/>
    <property type="match status" value="1"/>
</dbReference>
<gene>
    <name evidence="8" type="ORF">IMSHALPRED_008816</name>
</gene>
<protein>
    <submittedName>
        <fullName evidence="8">Uncharacterized protein</fullName>
    </submittedName>
</protein>
<dbReference type="CDD" id="cd24162">
    <property type="entry name" value="Prp3_C"/>
    <property type="match status" value="1"/>
</dbReference>
<dbReference type="OrthoDB" id="10264544at2759"/>
<dbReference type="GO" id="GO:0046540">
    <property type="term" value="C:U4/U6 x U5 tri-snRNP complex"/>
    <property type="evidence" value="ECO:0007669"/>
    <property type="project" value="InterPro"/>
</dbReference>
<dbReference type="Proteomes" id="UP000664534">
    <property type="component" value="Unassembled WGS sequence"/>
</dbReference>
<evidence type="ECO:0000256" key="4">
    <source>
        <dbReference type="ARBA" id="ARBA00023242"/>
    </source>
</evidence>
<comment type="caution">
    <text evidence="8">The sequence shown here is derived from an EMBL/GenBank/DDBJ whole genome shotgun (WGS) entry which is preliminary data.</text>
</comment>
<evidence type="ECO:0000256" key="2">
    <source>
        <dbReference type="ARBA" id="ARBA00022664"/>
    </source>
</evidence>
<keyword evidence="2" id="KW-0507">mRNA processing</keyword>
<feature type="compositionally biased region" description="Basic and acidic residues" evidence="5">
    <location>
        <begin position="145"/>
        <end position="163"/>
    </location>
</feature>
<feature type="region of interest" description="Disordered" evidence="5">
    <location>
        <begin position="411"/>
        <end position="430"/>
    </location>
</feature>
<evidence type="ECO:0000259" key="7">
    <source>
        <dbReference type="Pfam" id="PF08572"/>
    </source>
</evidence>
<dbReference type="Pfam" id="PF08572">
    <property type="entry name" value="PRP3"/>
    <property type="match status" value="2"/>
</dbReference>
<feature type="domain" description="Small nuclear ribonucleoprotein Prp3 C-terminal" evidence="6">
    <location>
        <begin position="449"/>
        <end position="588"/>
    </location>
</feature>
<comment type="subcellular location">
    <subcellularLocation>
        <location evidence="1">Nucleus</location>
    </subcellularLocation>
</comment>
<organism evidence="8 9">
    <name type="scientific">Imshaugia aleurites</name>
    <dbReference type="NCBI Taxonomy" id="172621"/>
    <lineage>
        <taxon>Eukaryota</taxon>
        <taxon>Fungi</taxon>
        <taxon>Dikarya</taxon>
        <taxon>Ascomycota</taxon>
        <taxon>Pezizomycotina</taxon>
        <taxon>Lecanoromycetes</taxon>
        <taxon>OSLEUM clade</taxon>
        <taxon>Lecanoromycetidae</taxon>
        <taxon>Lecanorales</taxon>
        <taxon>Lecanorineae</taxon>
        <taxon>Parmeliaceae</taxon>
        <taxon>Imshaugia</taxon>
    </lineage>
</organism>
<feature type="region of interest" description="Disordered" evidence="5">
    <location>
        <begin position="1"/>
        <end position="48"/>
    </location>
</feature>
<evidence type="ECO:0000256" key="3">
    <source>
        <dbReference type="ARBA" id="ARBA00023187"/>
    </source>
</evidence>
<dbReference type="EMBL" id="CAJPDT010000064">
    <property type="protein sequence ID" value="CAF9932156.1"/>
    <property type="molecule type" value="Genomic_DNA"/>
</dbReference>
<dbReference type="AlphaFoldDB" id="A0A8H3FTV4"/>
<feature type="region of interest" description="Disordered" evidence="5">
    <location>
        <begin position="145"/>
        <end position="191"/>
    </location>
</feature>
<dbReference type="InterPro" id="IPR027104">
    <property type="entry name" value="Prp3"/>
</dbReference>
<feature type="compositionally biased region" description="Low complexity" evidence="5">
    <location>
        <begin position="29"/>
        <end position="44"/>
    </location>
</feature>
<feature type="domain" description="Pre-mRNA-splicing factor 3" evidence="7">
    <location>
        <begin position="187"/>
        <end position="355"/>
    </location>
</feature>
<dbReference type="Pfam" id="PF06544">
    <property type="entry name" value="Prp3_C"/>
    <property type="match status" value="1"/>
</dbReference>
<sequence length="592" mass="65297">MADTPSSNSLKRPHDDLHNNDGAQKKIRSNNGSPAPAPGANAANKPDVSKILADARARAAAAAARLKAATNGVTPPLQALSPGPATSAMSKLEQIKARVAATMAKTSGLSEQRTASPVFQFEDGSFQAKGGLGTQLHPALMENAKQEFRPSKSKQALDSKADQTSKSGKTKKQLDLSLPDPTETRTNPYFDASLGSHTATLKARNRRDLAFNAKGKYIQQGVALRRQRALEEMKMRIAATSKKALEKGDPSEKSFIILPPPDVEWWDENIVKGKDYSSVCDDGSGFDLASSDTIITRYVQHPVLLEPPSANQMPAPRPMFLTPKEQAKLRRQKRMENLKEHQTKVRLGLLPPDPPSRCSLVVSLPTFKDDILTRGFLTEVKLKNMMRVLGEDAVKDPTAVEAKVNREIAERAQQHNQMNEDRKLTKEEKHEKLEQKKAQDAAKGVYLTVYKIDSLANGRHLFKIGKNAEQMSGTGLCLSSPAFSLVLFEAGEHSVKAYKKLMLNRIDWTENSIPAVREGNQKARAAWLESLDAEGNLKDLSSNKITLLFEGQQKDRAFRKWGSKSVETDKEAMDVLARSKMENFWTQAKSVP</sequence>
<keyword evidence="9" id="KW-1185">Reference proteome</keyword>
<evidence type="ECO:0000256" key="5">
    <source>
        <dbReference type="SAM" id="MobiDB-lite"/>
    </source>
</evidence>
<evidence type="ECO:0000259" key="6">
    <source>
        <dbReference type="Pfam" id="PF06544"/>
    </source>
</evidence>
<evidence type="ECO:0000313" key="8">
    <source>
        <dbReference type="EMBL" id="CAF9932156.1"/>
    </source>
</evidence>